<evidence type="ECO:0000256" key="1">
    <source>
        <dbReference type="SAM" id="MobiDB-lite"/>
    </source>
</evidence>
<feature type="compositionally biased region" description="Acidic residues" evidence="1">
    <location>
        <begin position="85"/>
        <end position="101"/>
    </location>
</feature>
<organism evidence="2 3">
    <name type="scientific">Fusarium solani</name>
    <name type="common">Filamentous fungus</name>
    <dbReference type="NCBI Taxonomy" id="169388"/>
    <lineage>
        <taxon>Eukaryota</taxon>
        <taxon>Fungi</taxon>
        <taxon>Dikarya</taxon>
        <taxon>Ascomycota</taxon>
        <taxon>Pezizomycotina</taxon>
        <taxon>Sordariomycetes</taxon>
        <taxon>Hypocreomycetidae</taxon>
        <taxon>Hypocreales</taxon>
        <taxon>Nectriaceae</taxon>
        <taxon>Fusarium</taxon>
        <taxon>Fusarium solani species complex</taxon>
    </lineage>
</organism>
<comment type="caution">
    <text evidence="2">The sequence shown here is derived from an EMBL/GenBank/DDBJ whole genome shotgun (WGS) entry which is preliminary data.</text>
</comment>
<dbReference type="Proteomes" id="UP000736672">
    <property type="component" value="Unassembled WGS sequence"/>
</dbReference>
<dbReference type="AlphaFoldDB" id="A0A9P9RAR3"/>
<feature type="compositionally biased region" description="Low complexity" evidence="1">
    <location>
        <begin position="158"/>
        <end position="170"/>
    </location>
</feature>
<evidence type="ECO:0000313" key="3">
    <source>
        <dbReference type="Proteomes" id="UP000736672"/>
    </source>
</evidence>
<dbReference type="Pfam" id="PF08297">
    <property type="entry name" value="U3_snoRNA_assoc"/>
    <property type="match status" value="1"/>
</dbReference>
<protein>
    <submittedName>
        <fullName evidence="2">Uncharacterized protein</fullName>
    </submittedName>
</protein>
<feature type="compositionally biased region" description="Low complexity" evidence="1">
    <location>
        <begin position="44"/>
        <end position="56"/>
    </location>
</feature>
<feature type="region of interest" description="Disordered" evidence="1">
    <location>
        <begin position="1"/>
        <end position="279"/>
    </location>
</feature>
<dbReference type="EMBL" id="JAGTJS010000003">
    <property type="protein sequence ID" value="KAH7272646.1"/>
    <property type="molecule type" value="Genomic_DNA"/>
</dbReference>
<feature type="compositionally biased region" description="Acidic residues" evidence="1">
    <location>
        <begin position="192"/>
        <end position="203"/>
    </location>
</feature>
<proteinExistence type="predicted"/>
<evidence type="ECO:0000313" key="2">
    <source>
        <dbReference type="EMBL" id="KAH7272646.1"/>
    </source>
</evidence>
<feature type="compositionally biased region" description="Low complexity" evidence="1">
    <location>
        <begin position="116"/>
        <end position="130"/>
    </location>
</feature>
<name>A0A9P9RAR3_FUSSL</name>
<dbReference type="GO" id="GO:0030515">
    <property type="term" value="F:snoRNA binding"/>
    <property type="evidence" value="ECO:0007669"/>
    <property type="project" value="InterPro"/>
</dbReference>
<keyword evidence="3" id="KW-1185">Reference proteome</keyword>
<dbReference type="GO" id="GO:0006364">
    <property type="term" value="P:rRNA processing"/>
    <property type="evidence" value="ECO:0007669"/>
    <property type="project" value="InterPro"/>
</dbReference>
<sequence>MAPAKTRKRKSDQDLPVETPVESSASDDSKIQHKLPVRAKDGDSAQSAKPASAPAKGTMMVFGDDDEIPAPAPSKSAVQAPKKEEEEEEEEEEESSDDEAPEAVSTAKVASDIKKSSQAAQKAAQEQAAAQKRKRRERDTLFKQQAEERKKLEDEAKVAGSAPAEPAESAVQKRQPAKTPNLLPAEFLTDSSSEDEGADEDDQAVARPRKRRVTAVERTLARQNRGPKDERVGSTVYRVAKKVDESMAPKLRKHARSSRELLLKRNRSAAKPRSGFLVK</sequence>
<feature type="compositionally biased region" description="Basic residues" evidence="1">
    <location>
        <begin position="1"/>
        <end position="10"/>
    </location>
</feature>
<gene>
    <name evidence="2" type="ORF">B0J15DRAFT_482449</name>
</gene>
<accession>A0A9P9RAR3</accession>
<reference evidence="2" key="1">
    <citation type="journal article" date="2021" name="Nat. Commun.">
        <title>Genetic determinants of endophytism in the Arabidopsis root mycobiome.</title>
        <authorList>
            <person name="Mesny F."/>
            <person name="Miyauchi S."/>
            <person name="Thiergart T."/>
            <person name="Pickel B."/>
            <person name="Atanasova L."/>
            <person name="Karlsson M."/>
            <person name="Huettel B."/>
            <person name="Barry K.W."/>
            <person name="Haridas S."/>
            <person name="Chen C."/>
            <person name="Bauer D."/>
            <person name="Andreopoulos W."/>
            <person name="Pangilinan J."/>
            <person name="LaButti K."/>
            <person name="Riley R."/>
            <person name="Lipzen A."/>
            <person name="Clum A."/>
            <person name="Drula E."/>
            <person name="Henrissat B."/>
            <person name="Kohler A."/>
            <person name="Grigoriev I.V."/>
            <person name="Martin F.M."/>
            <person name="Hacquard S."/>
        </authorList>
    </citation>
    <scope>NUCLEOTIDE SEQUENCE</scope>
    <source>
        <strain evidence="2">FSSC 5 MPI-SDFR-AT-0091</strain>
    </source>
</reference>
<dbReference type="InterPro" id="IPR013268">
    <property type="entry name" value="UTP16"/>
</dbReference>
<dbReference type="OrthoDB" id="5245631at2759"/>
<feature type="compositionally biased region" description="Basic and acidic residues" evidence="1">
    <location>
        <begin position="137"/>
        <end position="157"/>
    </location>
</feature>